<dbReference type="AlphaFoldDB" id="K9HM67"/>
<gene>
    <name evidence="14" type="ORF">C882_3816</name>
</gene>
<accession>K9HM67</accession>
<evidence type="ECO:0000256" key="10">
    <source>
        <dbReference type="ARBA" id="ARBA00029409"/>
    </source>
</evidence>
<dbReference type="CDD" id="cd00483">
    <property type="entry name" value="HPPK"/>
    <property type="match status" value="1"/>
</dbReference>
<dbReference type="GO" id="GO:0046654">
    <property type="term" value="P:tetrahydrofolate biosynthetic process"/>
    <property type="evidence" value="ECO:0007669"/>
    <property type="project" value="UniProtKB-UniPathway"/>
</dbReference>
<dbReference type="Gene3D" id="3.30.70.560">
    <property type="entry name" value="7,8-Dihydro-6-hydroxymethylpterin-pyrophosphokinase HPPK"/>
    <property type="match status" value="1"/>
</dbReference>
<keyword evidence="9" id="KW-0289">Folate biosynthesis</keyword>
<evidence type="ECO:0000256" key="4">
    <source>
        <dbReference type="ARBA" id="ARBA00016218"/>
    </source>
</evidence>
<dbReference type="GO" id="GO:0046656">
    <property type="term" value="P:folic acid biosynthetic process"/>
    <property type="evidence" value="ECO:0007669"/>
    <property type="project" value="UniProtKB-KW"/>
</dbReference>
<dbReference type="NCBIfam" id="TIGR01498">
    <property type="entry name" value="folK"/>
    <property type="match status" value="1"/>
</dbReference>
<evidence type="ECO:0000256" key="2">
    <source>
        <dbReference type="ARBA" id="ARBA00005810"/>
    </source>
</evidence>
<name>K9HM67_9PROT</name>
<dbReference type="OrthoDB" id="9808041at2"/>
<evidence type="ECO:0000256" key="6">
    <source>
        <dbReference type="ARBA" id="ARBA00022741"/>
    </source>
</evidence>
<evidence type="ECO:0000256" key="11">
    <source>
        <dbReference type="ARBA" id="ARBA00029766"/>
    </source>
</evidence>
<dbReference type="PATRIC" id="fig|1238182.3.peg.1479"/>
<dbReference type="PANTHER" id="PTHR43071">
    <property type="entry name" value="2-AMINO-4-HYDROXY-6-HYDROXYMETHYLDIHYDROPTERIDINE PYROPHOSPHOKINASE"/>
    <property type="match status" value="1"/>
</dbReference>
<evidence type="ECO:0000313" key="15">
    <source>
        <dbReference type="Proteomes" id="UP000009881"/>
    </source>
</evidence>
<keyword evidence="7 14" id="KW-0418">Kinase</keyword>
<evidence type="ECO:0000256" key="7">
    <source>
        <dbReference type="ARBA" id="ARBA00022777"/>
    </source>
</evidence>
<dbReference type="eggNOG" id="COG0801">
    <property type="taxonomic scope" value="Bacteria"/>
</dbReference>
<reference evidence="14 15" key="1">
    <citation type="journal article" date="2013" name="Genome Announc.">
        <title>Draft Genome Sequence of an Alphaproteobacterium, Caenispirillum salinarum AK4(T), Isolated from a Solar Saltern.</title>
        <authorList>
            <person name="Khatri I."/>
            <person name="Singh A."/>
            <person name="Korpole S."/>
            <person name="Pinnaka A.K."/>
            <person name="Subramanian S."/>
        </authorList>
    </citation>
    <scope>NUCLEOTIDE SEQUENCE [LARGE SCALE GENOMIC DNA]</scope>
    <source>
        <strain evidence="14 15">AK4</strain>
    </source>
</reference>
<organism evidence="14 15">
    <name type="scientific">Caenispirillum salinarum AK4</name>
    <dbReference type="NCBI Taxonomy" id="1238182"/>
    <lineage>
        <taxon>Bacteria</taxon>
        <taxon>Pseudomonadati</taxon>
        <taxon>Pseudomonadota</taxon>
        <taxon>Alphaproteobacteria</taxon>
        <taxon>Rhodospirillales</taxon>
        <taxon>Novispirillaceae</taxon>
        <taxon>Caenispirillum</taxon>
    </lineage>
</organism>
<evidence type="ECO:0000256" key="1">
    <source>
        <dbReference type="ARBA" id="ARBA00005051"/>
    </source>
</evidence>
<comment type="function">
    <text evidence="10">Catalyzes the transfer of pyrophosphate from adenosine triphosphate (ATP) to 6-hydroxymethyl-7,8-dihydropterin, an enzymatic step in folate biosynthesis pathway.</text>
</comment>
<dbReference type="InterPro" id="IPR000550">
    <property type="entry name" value="Hppk"/>
</dbReference>
<dbReference type="SUPFAM" id="SSF55083">
    <property type="entry name" value="6-hydroxymethyl-7,8-dihydropterin pyrophosphokinase, HPPK"/>
    <property type="match status" value="1"/>
</dbReference>
<keyword evidence="15" id="KW-1185">Reference proteome</keyword>
<keyword evidence="6" id="KW-0547">Nucleotide-binding</keyword>
<dbReference type="EMBL" id="ANHY01000006">
    <property type="protein sequence ID" value="EKV31443.1"/>
    <property type="molecule type" value="Genomic_DNA"/>
</dbReference>
<dbReference type="PANTHER" id="PTHR43071:SF1">
    <property type="entry name" value="2-AMINO-4-HYDROXY-6-HYDROXYMETHYLDIHYDROPTERIDINE PYROPHOSPHOKINASE"/>
    <property type="match status" value="1"/>
</dbReference>
<comment type="pathway">
    <text evidence="1">Cofactor biosynthesis; tetrahydrofolate biosynthesis; 2-amino-4-hydroxy-6-hydroxymethyl-7,8-dihydropteridine diphosphate from 7,8-dihydroneopterin triphosphate: step 4/4.</text>
</comment>
<protein>
    <recommendedName>
        <fullName evidence="4">2-amino-4-hydroxy-6-hydroxymethyldihydropteridine pyrophosphokinase</fullName>
        <ecNumber evidence="3">2.7.6.3</ecNumber>
    </recommendedName>
    <alternativeName>
        <fullName evidence="11">6-hydroxymethyl-7,8-dihydropterin pyrophosphokinase</fullName>
    </alternativeName>
    <alternativeName>
        <fullName evidence="12">7,8-dihydro-6-hydroxymethylpterin-pyrophosphokinase</fullName>
    </alternativeName>
</protein>
<comment type="similarity">
    <text evidence="2">Belongs to the HPPK family.</text>
</comment>
<dbReference type="GO" id="GO:0005524">
    <property type="term" value="F:ATP binding"/>
    <property type="evidence" value="ECO:0007669"/>
    <property type="project" value="UniProtKB-KW"/>
</dbReference>
<evidence type="ECO:0000256" key="9">
    <source>
        <dbReference type="ARBA" id="ARBA00022909"/>
    </source>
</evidence>
<evidence type="ECO:0000256" key="8">
    <source>
        <dbReference type="ARBA" id="ARBA00022840"/>
    </source>
</evidence>
<dbReference type="GO" id="GO:0003848">
    <property type="term" value="F:2-amino-4-hydroxy-6-hydroxymethyldihydropteridine diphosphokinase activity"/>
    <property type="evidence" value="ECO:0007669"/>
    <property type="project" value="UniProtKB-EC"/>
</dbReference>
<dbReference type="EC" id="2.7.6.3" evidence="3"/>
<keyword evidence="5" id="KW-0808">Transferase</keyword>
<evidence type="ECO:0000256" key="12">
    <source>
        <dbReference type="ARBA" id="ARBA00033413"/>
    </source>
</evidence>
<dbReference type="RefSeq" id="WP_009539924.1">
    <property type="nucleotide sequence ID" value="NZ_ANHY01000006.1"/>
</dbReference>
<evidence type="ECO:0000313" key="14">
    <source>
        <dbReference type="EMBL" id="EKV31443.1"/>
    </source>
</evidence>
<dbReference type="InterPro" id="IPR035907">
    <property type="entry name" value="Hppk_sf"/>
</dbReference>
<dbReference type="GO" id="GO:0016301">
    <property type="term" value="F:kinase activity"/>
    <property type="evidence" value="ECO:0007669"/>
    <property type="project" value="UniProtKB-KW"/>
</dbReference>
<sequence>MKPDGPVLIALGANLPSRLGGPRETLAAALDDLAARGVRTVARSRWYRTPPWPPSDQPWYVNGVARVVTDLDPAALLAVLHAVEHDLGRARTVPNAPRPVDLDLIAHGAHVMEGNITVPHPRMQDRAFVLLPLRDVAPDWVDPRSGRPADDLIAALPSDDVAACEVMEEP</sequence>
<feature type="domain" description="7,8-dihydro-6-hydroxymethylpterin-pyrophosphokinase" evidence="13">
    <location>
        <begin position="9"/>
        <end position="138"/>
    </location>
</feature>
<dbReference type="STRING" id="1238182.C882_3816"/>
<dbReference type="UniPathway" id="UPA00077">
    <property type="reaction ID" value="UER00155"/>
</dbReference>
<dbReference type="Pfam" id="PF01288">
    <property type="entry name" value="HPPK"/>
    <property type="match status" value="1"/>
</dbReference>
<proteinExistence type="inferred from homology"/>
<evidence type="ECO:0000256" key="3">
    <source>
        <dbReference type="ARBA" id="ARBA00013253"/>
    </source>
</evidence>
<comment type="caution">
    <text evidence="14">The sequence shown here is derived from an EMBL/GenBank/DDBJ whole genome shotgun (WGS) entry which is preliminary data.</text>
</comment>
<evidence type="ECO:0000256" key="5">
    <source>
        <dbReference type="ARBA" id="ARBA00022679"/>
    </source>
</evidence>
<keyword evidence="8" id="KW-0067">ATP-binding</keyword>
<evidence type="ECO:0000259" key="13">
    <source>
        <dbReference type="Pfam" id="PF01288"/>
    </source>
</evidence>
<dbReference type="Proteomes" id="UP000009881">
    <property type="component" value="Unassembled WGS sequence"/>
</dbReference>